<accession>A0A177WAI9</accession>
<dbReference type="Proteomes" id="UP000077115">
    <property type="component" value="Unassembled WGS sequence"/>
</dbReference>
<proteinExistence type="predicted"/>
<evidence type="ECO:0000313" key="3">
    <source>
        <dbReference type="Proteomes" id="UP000077115"/>
    </source>
</evidence>
<sequence>MIIKAGSLTSNNTYIVILDQMKFTHISVFTIAALATSVHAILPQSSETIESADPSPSLNSESVPQATGGPEFPSTSTTQGPGGSQGDHPNQTPRVRLKSFKLGTLLYSIGQGRKSGHQKTKTHQDEQNNSIDLLLESLLKLPQFSHSNDHDGAYGSAEYVQGKSKQHKRVDKVIAKGINAEKDYRESRARAYVSYYCSHLDMYEKWVKDFLNSLGRFKPSGPVSEFVDELVWILKEFLKMIKALREEIYEIMVRLNKDPSLFEGAIKTILNLADQFMSRQTDLQQLLEELFERYSRIDWYREHLEPELGSWSERFRATIKKYNAQNASNA</sequence>
<organism evidence="2 3">
    <name type="scientific">Batrachochytrium dendrobatidis (strain JEL423)</name>
    <dbReference type="NCBI Taxonomy" id="403673"/>
    <lineage>
        <taxon>Eukaryota</taxon>
        <taxon>Fungi</taxon>
        <taxon>Fungi incertae sedis</taxon>
        <taxon>Chytridiomycota</taxon>
        <taxon>Chytridiomycota incertae sedis</taxon>
        <taxon>Chytridiomycetes</taxon>
        <taxon>Rhizophydiales</taxon>
        <taxon>Rhizophydiales incertae sedis</taxon>
        <taxon>Batrachochytrium</taxon>
    </lineage>
</organism>
<dbReference type="EMBL" id="DS022300">
    <property type="protein sequence ID" value="OAJ37099.1"/>
    <property type="molecule type" value="Genomic_DNA"/>
</dbReference>
<reference evidence="2 3" key="1">
    <citation type="submission" date="2006-10" db="EMBL/GenBank/DDBJ databases">
        <title>The Genome Sequence of Batrachochytrium dendrobatidis JEL423.</title>
        <authorList>
            <consortium name="The Broad Institute Genome Sequencing Platform"/>
            <person name="Birren B."/>
            <person name="Lander E."/>
            <person name="Galagan J."/>
            <person name="Cuomo C."/>
            <person name="Devon K."/>
            <person name="Jaffe D."/>
            <person name="Butler J."/>
            <person name="Alvarez P."/>
            <person name="Gnerre S."/>
            <person name="Grabherr M."/>
            <person name="Kleber M."/>
            <person name="Mauceli E."/>
            <person name="Brockman W."/>
            <person name="Young S."/>
            <person name="LaButti K."/>
            <person name="Sykes S."/>
            <person name="DeCaprio D."/>
            <person name="Crawford M."/>
            <person name="Koehrsen M."/>
            <person name="Engels R."/>
            <person name="Montgomery P."/>
            <person name="Pearson M."/>
            <person name="Howarth C."/>
            <person name="Larson L."/>
            <person name="White J."/>
            <person name="O'Leary S."/>
            <person name="Kodira C."/>
            <person name="Zeng Q."/>
            <person name="Yandava C."/>
            <person name="Alvarado L."/>
            <person name="Longcore J."/>
            <person name="James T."/>
        </authorList>
    </citation>
    <scope>NUCLEOTIDE SEQUENCE [LARGE SCALE GENOMIC DNA]</scope>
    <source>
        <strain evidence="2 3">JEL423</strain>
    </source>
</reference>
<reference evidence="2 3" key="2">
    <citation type="submission" date="2016-05" db="EMBL/GenBank/DDBJ databases">
        <title>Lineage-specific infection strategies underlie the spectrum of fungal disease in amphibians.</title>
        <authorList>
            <person name="Cuomo C.A."/>
            <person name="Farrer R.A."/>
            <person name="James T."/>
            <person name="Longcore J."/>
            <person name="Birren B."/>
        </authorList>
    </citation>
    <scope>NUCLEOTIDE SEQUENCE [LARGE SCALE GENOMIC DNA]</scope>
    <source>
        <strain evidence="2 3">JEL423</strain>
    </source>
</reference>
<dbReference type="VEuPathDB" id="FungiDB:BDEG_21166"/>
<dbReference type="AlphaFoldDB" id="A0A177WAI9"/>
<gene>
    <name evidence="2" type="ORF">BDEG_21166</name>
</gene>
<protein>
    <submittedName>
        <fullName evidence="2">Uncharacterized protein</fullName>
    </submittedName>
</protein>
<evidence type="ECO:0000256" key="1">
    <source>
        <dbReference type="SAM" id="MobiDB-lite"/>
    </source>
</evidence>
<feature type="compositionally biased region" description="Polar residues" evidence="1">
    <location>
        <begin position="47"/>
        <end position="65"/>
    </location>
</feature>
<feature type="region of interest" description="Disordered" evidence="1">
    <location>
        <begin position="47"/>
        <end position="93"/>
    </location>
</feature>
<evidence type="ECO:0000313" key="2">
    <source>
        <dbReference type="EMBL" id="OAJ37099.1"/>
    </source>
</evidence>
<name>A0A177WAI9_BATDL</name>